<dbReference type="Ensembl" id="ENSLLTT00000013199.1">
    <property type="protein sequence ID" value="ENSLLTP00000012708.1"/>
    <property type="gene ID" value="ENSLLTG00000009730.1"/>
</dbReference>
<reference evidence="6" key="1">
    <citation type="submission" date="2025-08" db="UniProtKB">
        <authorList>
            <consortium name="Ensembl"/>
        </authorList>
    </citation>
    <scope>IDENTIFICATION</scope>
</reference>
<dbReference type="PROSITE" id="PS51355">
    <property type="entry name" value="GLUTATHIONE_PEROXID_3"/>
    <property type="match status" value="1"/>
</dbReference>
<dbReference type="InterPro" id="IPR000889">
    <property type="entry name" value="Glutathione_peroxidase"/>
</dbReference>
<dbReference type="InterPro" id="IPR036249">
    <property type="entry name" value="Thioredoxin-like_sf"/>
</dbReference>
<reference evidence="6" key="2">
    <citation type="submission" date="2025-09" db="UniProtKB">
        <authorList>
            <consortium name="Ensembl"/>
        </authorList>
    </citation>
    <scope>IDENTIFICATION</scope>
</reference>
<feature type="transmembrane region" description="Helical" evidence="5">
    <location>
        <begin position="156"/>
        <end position="177"/>
    </location>
</feature>
<dbReference type="PANTHER" id="PTHR11592:SF7">
    <property type="entry name" value="GLUTATHIONE PEROXIDASE 8-RELATED"/>
    <property type="match status" value="1"/>
</dbReference>
<evidence type="ECO:0000256" key="4">
    <source>
        <dbReference type="RuleBase" id="RU000499"/>
    </source>
</evidence>
<feature type="transmembrane region" description="Helical" evidence="5">
    <location>
        <begin position="21"/>
        <end position="40"/>
    </location>
</feature>
<evidence type="ECO:0000313" key="7">
    <source>
        <dbReference type="Proteomes" id="UP000694406"/>
    </source>
</evidence>
<name>A0A8C5S4T5_LATLA</name>
<dbReference type="CDD" id="cd00340">
    <property type="entry name" value="GSH_Peroxidase"/>
    <property type="match status" value="1"/>
</dbReference>
<keyword evidence="7" id="KW-1185">Reference proteome</keyword>
<evidence type="ECO:0000256" key="1">
    <source>
        <dbReference type="ARBA" id="ARBA00006926"/>
    </source>
</evidence>
<dbReference type="GeneTree" id="ENSGT00940000159371"/>
<dbReference type="SUPFAM" id="SSF52833">
    <property type="entry name" value="Thioredoxin-like"/>
    <property type="match status" value="1"/>
</dbReference>
<dbReference type="GO" id="GO:0004601">
    <property type="term" value="F:peroxidase activity"/>
    <property type="evidence" value="ECO:0007669"/>
    <property type="project" value="UniProtKB-KW"/>
</dbReference>
<dbReference type="PRINTS" id="PR01011">
    <property type="entry name" value="GLUTPROXDASE"/>
</dbReference>
<dbReference type="Gene3D" id="3.40.30.10">
    <property type="entry name" value="Glutaredoxin"/>
    <property type="match status" value="1"/>
</dbReference>
<dbReference type="GO" id="GO:0006979">
    <property type="term" value="P:response to oxidative stress"/>
    <property type="evidence" value="ECO:0007669"/>
    <property type="project" value="InterPro"/>
</dbReference>
<evidence type="ECO:0000256" key="5">
    <source>
        <dbReference type="SAM" id="Phobius"/>
    </source>
</evidence>
<organism evidence="6 7">
    <name type="scientific">Laticauda laticaudata</name>
    <name type="common">Blue-ringed sea krait</name>
    <name type="synonym">Blue-lipped sea krait</name>
    <dbReference type="NCBI Taxonomy" id="8630"/>
    <lineage>
        <taxon>Eukaryota</taxon>
        <taxon>Metazoa</taxon>
        <taxon>Chordata</taxon>
        <taxon>Craniata</taxon>
        <taxon>Vertebrata</taxon>
        <taxon>Euteleostomi</taxon>
        <taxon>Lepidosauria</taxon>
        <taxon>Squamata</taxon>
        <taxon>Bifurcata</taxon>
        <taxon>Unidentata</taxon>
        <taxon>Episquamata</taxon>
        <taxon>Toxicofera</taxon>
        <taxon>Serpentes</taxon>
        <taxon>Colubroidea</taxon>
        <taxon>Elapidae</taxon>
        <taxon>Laticaudinae</taxon>
        <taxon>Laticauda</taxon>
    </lineage>
</organism>
<dbReference type="Pfam" id="PF00255">
    <property type="entry name" value="GSHPx"/>
    <property type="match status" value="1"/>
</dbReference>
<evidence type="ECO:0000256" key="2">
    <source>
        <dbReference type="ARBA" id="ARBA00022559"/>
    </source>
</evidence>
<gene>
    <name evidence="6" type="primary">GPX8</name>
</gene>
<dbReference type="Proteomes" id="UP000694406">
    <property type="component" value="Unplaced"/>
</dbReference>
<comment type="similarity">
    <text evidence="1 4">Belongs to the glutathione peroxidase family.</text>
</comment>
<protein>
    <recommendedName>
        <fullName evidence="4">Glutathione peroxidase</fullName>
    </recommendedName>
</protein>
<keyword evidence="5" id="KW-1133">Transmembrane helix</keyword>
<sequence length="207" mass="23987">MEPSLPLATHTLKSSKLKNKVFIIFISMVLCTALLGLLQLKFLKPRYKDFYSFDVKDWRGRTMSLEKYRGKATLVVNVASYCQHTEKNYIMLQELQREFGSSHFTVLAFPCNQFGEMEPGLNDEIIYFAKSNYGVTFPIFSKIKILGSEASPAFKFLIGKVVSLLSCMLCLLVQCYFRQKNVQIKICWIGNSYLKNCFYYLNLFKYS</sequence>
<keyword evidence="3 4" id="KW-0560">Oxidoreductase</keyword>
<dbReference type="PROSITE" id="PS00763">
    <property type="entry name" value="GLUTATHIONE_PEROXID_2"/>
    <property type="match status" value="1"/>
</dbReference>
<evidence type="ECO:0000313" key="6">
    <source>
        <dbReference type="Ensembl" id="ENSLLTP00000012708.1"/>
    </source>
</evidence>
<keyword evidence="2 4" id="KW-0575">Peroxidase</keyword>
<accession>A0A8C5S4T5</accession>
<dbReference type="AlphaFoldDB" id="A0A8C5S4T5"/>
<evidence type="ECO:0000256" key="3">
    <source>
        <dbReference type="ARBA" id="ARBA00023002"/>
    </source>
</evidence>
<dbReference type="InterPro" id="IPR029760">
    <property type="entry name" value="GPX_CS"/>
</dbReference>
<dbReference type="PANTHER" id="PTHR11592">
    <property type="entry name" value="GLUTATHIONE PEROXIDASE"/>
    <property type="match status" value="1"/>
</dbReference>
<keyword evidence="5" id="KW-0812">Transmembrane</keyword>
<proteinExistence type="inferred from homology"/>
<keyword evidence="5" id="KW-0472">Membrane</keyword>